<dbReference type="Proteomes" id="UP000692954">
    <property type="component" value="Unassembled WGS sequence"/>
</dbReference>
<accession>A0A8S1MJ27</accession>
<evidence type="ECO:0000256" key="1">
    <source>
        <dbReference type="SAM" id="Coils"/>
    </source>
</evidence>
<reference evidence="2" key="1">
    <citation type="submission" date="2021-01" db="EMBL/GenBank/DDBJ databases">
        <authorList>
            <consortium name="Genoscope - CEA"/>
            <person name="William W."/>
        </authorList>
    </citation>
    <scope>NUCLEOTIDE SEQUENCE</scope>
</reference>
<dbReference type="EMBL" id="CAJJDN010000037">
    <property type="protein sequence ID" value="CAD8078461.1"/>
    <property type="molecule type" value="Genomic_DNA"/>
</dbReference>
<sequence length="66" mass="7844">MRVDKQVGQASSANLTEQILDQLRINQKQFEKQCSEIEKQIKELVENIETEDEIEPIQNRKPYKRN</sequence>
<name>A0A8S1MJ27_9CILI</name>
<comment type="caution">
    <text evidence="2">The sequence shown here is derived from an EMBL/GenBank/DDBJ whole genome shotgun (WGS) entry which is preliminary data.</text>
</comment>
<gene>
    <name evidence="2" type="ORF">PSON_ATCC_30995.1.T0370320</name>
</gene>
<evidence type="ECO:0000313" key="3">
    <source>
        <dbReference type="Proteomes" id="UP000692954"/>
    </source>
</evidence>
<dbReference type="OrthoDB" id="302151at2759"/>
<protein>
    <submittedName>
        <fullName evidence="2">Uncharacterized protein</fullName>
    </submittedName>
</protein>
<dbReference type="AlphaFoldDB" id="A0A8S1MJ27"/>
<keyword evidence="3" id="KW-1185">Reference proteome</keyword>
<organism evidence="2 3">
    <name type="scientific">Paramecium sonneborni</name>
    <dbReference type="NCBI Taxonomy" id="65129"/>
    <lineage>
        <taxon>Eukaryota</taxon>
        <taxon>Sar</taxon>
        <taxon>Alveolata</taxon>
        <taxon>Ciliophora</taxon>
        <taxon>Intramacronucleata</taxon>
        <taxon>Oligohymenophorea</taxon>
        <taxon>Peniculida</taxon>
        <taxon>Parameciidae</taxon>
        <taxon>Paramecium</taxon>
    </lineage>
</organism>
<keyword evidence="1" id="KW-0175">Coiled coil</keyword>
<feature type="coiled-coil region" evidence="1">
    <location>
        <begin position="13"/>
        <end position="54"/>
    </location>
</feature>
<evidence type="ECO:0000313" key="2">
    <source>
        <dbReference type="EMBL" id="CAD8078461.1"/>
    </source>
</evidence>
<proteinExistence type="predicted"/>